<proteinExistence type="predicted"/>
<dbReference type="PANTHER" id="PTHR31126">
    <property type="entry name" value="TYROSINE-PROTEIN PHOSPHATASE"/>
    <property type="match status" value="1"/>
</dbReference>
<keyword evidence="5" id="KW-1133">Transmembrane helix</keyword>
<dbReference type="SUPFAM" id="SSF52799">
    <property type="entry name" value="(Phosphotyrosine protein) phosphatases II"/>
    <property type="match status" value="1"/>
</dbReference>
<protein>
    <submittedName>
        <fullName evidence="6">Uncharacterized protein</fullName>
    </submittedName>
</protein>
<dbReference type="Gene3D" id="3.90.190.10">
    <property type="entry name" value="Protein tyrosine phosphatase superfamily"/>
    <property type="match status" value="1"/>
</dbReference>
<dbReference type="GO" id="GO:0052840">
    <property type="term" value="F:inositol diphosphate tetrakisphosphate diphosphatase activity"/>
    <property type="evidence" value="ECO:0007669"/>
    <property type="project" value="TreeGrafter"/>
</dbReference>
<sequence length="303" mass="34287">MTSLTEIRSEMSRRSTRIFVEEQEFVDRTKITMSASSRESSVDDIEKAAHQTKSKSTNAGGDSTQQAMVNVGRSLDIFPITSEDINLHIVTESLQAAKVSTKAKEDGRPINFGVVVPGKIYRSSWPMIEDFQYLETLQLRTVISLVKKDLTPDFKGFLKNNQIQHKVIDMPGTKKVDITQELMQSIMEVVLDEANHPILIHCNHGKHRTGCAVGVIRHVARWDVEAILEEYRGYAEPKIRDCDVKYITSYEVSSLQNLFTRPRTSSSITDRDRKILKYFVLAAIVLTIWIGSLCWASHRGLAT</sequence>
<dbReference type="InterPro" id="IPR029021">
    <property type="entry name" value="Prot-tyrosine_phosphatase-like"/>
</dbReference>
<feature type="transmembrane region" description="Helical" evidence="5">
    <location>
        <begin position="275"/>
        <end position="298"/>
    </location>
</feature>
<dbReference type="Proteomes" id="UP000664132">
    <property type="component" value="Unassembled WGS sequence"/>
</dbReference>
<organism evidence="6 7">
    <name type="scientific">Cadophora malorum</name>
    <dbReference type="NCBI Taxonomy" id="108018"/>
    <lineage>
        <taxon>Eukaryota</taxon>
        <taxon>Fungi</taxon>
        <taxon>Dikarya</taxon>
        <taxon>Ascomycota</taxon>
        <taxon>Pezizomycotina</taxon>
        <taxon>Leotiomycetes</taxon>
        <taxon>Helotiales</taxon>
        <taxon>Ploettnerulaceae</taxon>
        <taxon>Cadophora</taxon>
    </lineage>
</organism>
<dbReference type="PROSITE" id="PS00383">
    <property type="entry name" value="TYR_PHOSPHATASE_1"/>
    <property type="match status" value="1"/>
</dbReference>
<evidence type="ECO:0000256" key="5">
    <source>
        <dbReference type="SAM" id="Phobius"/>
    </source>
</evidence>
<dbReference type="GO" id="GO:0005737">
    <property type="term" value="C:cytoplasm"/>
    <property type="evidence" value="ECO:0007669"/>
    <property type="project" value="UniProtKB-SubCell"/>
</dbReference>
<evidence type="ECO:0000313" key="6">
    <source>
        <dbReference type="EMBL" id="KAG4424498.1"/>
    </source>
</evidence>
<dbReference type="InterPro" id="IPR004861">
    <property type="entry name" value="Siw14-like"/>
</dbReference>
<keyword evidence="3" id="KW-0378">Hydrolase</keyword>
<accession>A0A8H7WGH6</accession>
<reference evidence="6" key="1">
    <citation type="submission" date="2021-02" db="EMBL/GenBank/DDBJ databases">
        <title>Genome sequence Cadophora malorum strain M34.</title>
        <authorList>
            <person name="Stefanovic E."/>
            <person name="Vu D."/>
            <person name="Scully C."/>
            <person name="Dijksterhuis J."/>
            <person name="Roader J."/>
            <person name="Houbraken J."/>
        </authorList>
    </citation>
    <scope>NUCLEOTIDE SEQUENCE</scope>
    <source>
        <strain evidence="6">M34</strain>
    </source>
</reference>
<evidence type="ECO:0000256" key="2">
    <source>
        <dbReference type="ARBA" id="ARBA00022490"/>
    </source>
</evidence>
<keyword evidence="2" id="KW-0963">Cytoplasm</keyword>
<dbReference type="OrthoDB" id="6375174at2759"/>
<keyword evidence="7" id="KW-1185">Reference proteome</keyword>
<name>A0A8H7WGH6_9HELO</name>
<dbReference type="FunFam" id="3.90.190.10:FF:000035">
    <property type="entry name" value="Tyrosine phosphatase, putative"/>
    <property type="match status" value="1"/>
</dbReference>
<dbReference type="PANTHER" id="PTHR31126:SF48">
    <property type="entry name" value="INOSITOL PHOSPHATASE SIW14"/>
    <property type="match status" value="1"/>
</dbReference>
<evidence type="ECO:0000256" key="1">
    <source>
        <dbReference type="ARBA" id="ARBA00004496"/>
    </source>
</evidence>
<dbReference type="Pfam" id="PF03162">
    <property type="entry name" value="Y_phosphatase2"/>
    <property type="match status" value="1"/>
</dbReference>
<gene>
    <name evidence="6" type="ORF">IFR04_002376</name>
</gene>
<evidence type="ECO:0000313" key="7">
    <source>
        <dbReference type="Proteomes" id="UP000664132"/>
    </source>
</evidence>
<dbReference type="AlphaFoldDB" id="A0A8H7WGH6"/>
<feature type="compositionally biased region" description="Polar residues" evidence="4">
    <location>
        <begin position="54"/>
        <end position="65"/>
    </location>
</feature>
<dbReference type="EMBL" id="JAFJYH010000020">
    <property type="protein sequence ID" value="KAG4424498.1"/>
    <property type="molecule type" value="Genomic_DNA"/>
</dbReference>
<dbReference type="InterPro" id="IPR016130">
    <property type="entry name" value="Tyr_Pase_AS"/>
</dbReference>
<keyword evidence="5" id="KW-0472">Membrane</keyword>
<comment type="subcellular location">
    <subcellularLocation>
        <location evidence="1">Cytoplasm</location>
    </subcellularLocation>
</comment>
<evidence type="ECO:0000256" key="3">
    <source>
        <dbReference type="ARBA" id="ARBA00022801"/>
    </source>
</evidence>
<keyword evidence="5" id="KW-0812">Transmembrane</keyword>
<dbReference type="GO" id="GO:0016791">
    <property type="term" value="F:phosphatase activity"/>
    <property type="evidence" value="ECO:0007669"/>
    <property type="project" value="TreeGrafter"/>
</dbReference>
<feature type="compositionally biased region" description="Basic and acidic residues" evidence="4">
    <location>
        <begin position="40"/>
        <end position="49"/>
    </location>
</feature>
<evidence type="ECO:0000256" key="4">
    <source>
        <dbReference type="SAM" id="MobiDB-lite"/>
    </source>
</evidence>
<feature type="region of interest" description="Disordered" evidence="4">
    <location>
        <begin position="36"/>
        <end position="65"/>
    </location>
</feature>
<comment type="caution">
    <text evidence="6">The sequence shown here is derived from an EMBL/GenBank/DDBJ whole genome shotgun (WGS) entry which is preliminary data.</text>
</comment>